<dbReference type="KEGG" id="ruv:EC9_02160"/>
<dbReference type="Pfam" id="PF02151">
    <property type="entry name" value="UVR"/>
    <property type="match status" value="1"/>
</dbReference>
<reference evidence="3 4" key="1">
    <citation type="submission" date="2019-02" db="EMBL/GenBank/DDBJ databases">
        <title>Deep-cultivation of Planctomycetes and their phenomic and genomic characterization uncovers novel biology.</title>
        <authorList>
            <person name="Wiegand S."/>
            <person name="Jogler M."/>
            <person name="Boedeker C."/>
            <person name="Pinto D."/>
            <person name="Vollmers J."/>
            <person name="Rivas-Marin E."/>
            <person name="Kohn T."/>
            <person name="Peeters S.H."/>
            <person name="Heuer A."/>
            <person name="Rast P."/>
            <person name="Oberbeckmann S."/>
            <person name="Bunk B."/>
            <person name="Jeske O."/>
            <person name="Meyerdierks A."/>
            <person name="Storesund J.E."/>
            <person name="Kallscheuer N."/>
            <person name="Luecker S."/>
            <person name="Lage O.M."/>
            <person name="Pohl T."/>
            <person name="Merkel B.J."/>
            <person name="Hornburger P."/>
            <person name="Mueller R.-W."/>
            <person name="Bruemmer F."/>
            <person name="Labrenz M."/>
            <person name="Spormann A.M."/>
            <person name="Op den Camp H."/>
            <person name="Overmann J."/>
            <person name="Amann R."/>
            <person name="Jetten M.S.M."/>
            <person name="Mascher T."/>
            <person name="Medema M.H."/>
            <person name="Devos D.P."/>
            <person name="Kaster A.-K."/>
            <person name="Ovreas L."/>
            <person name="Rohde M."/>
            <person name="Galperin M.Y."/>
            <person name="Jogler C."/>
        </authorList>
    </citation>
    <scope>NUCLEOTIDE SEQUENCE [LARGE SCALE GENOMIC DNA]</scope>
    <source>
        <strain evidence="3 4">EC9</strain>
    </source>
</reference>
<dbReference type="GO" id="GO:0046870">
    <property type="term" value="F:cadmium ion binding"/>
    <property type="evidence" value="ECO:0007669"/>
    <property type="project" value="TreeGrafter"/>
</dbReference>
<feature type="domain" description="UVR" evidence="2">
    <location>
        <begin position="130"/>
        <end position="165"/>
    </location>
</feature>
<dbReference type="OrthoDB" id="9788704at2"/>
<evidence type="ECO:0000313" key="3">
    <source>
        <dbReference type="EMBL" id="QDS86058.1"/>
    </source>
</evidence>
<evidence type="ECO:0000259" key="2">
    <source>
        <dbReference type="PROSITE" id="PS50151"/>
    </source>
</evidence>
<keyword evidence="1" id="KW-0742">SOS response</keyword>
<dbReference type="PROSITE" id="PS50151">
    <property type="entry name" value="UVR"/>
    <property type="match status" value="1"/>
</dbReference>
<dbReference type="InterPro" id="IPR025542">
    <property type="entry name" value="YacH"/>
</dbReference>
<dbReference type="RefSeq" id="WP_145341615.1">
    <property type="nucleotide sequence ID" value="NZ_CP036261.1"/>
</dbReference>
<dbReference type="AlphaFoldDB" id="A0A517LTV8"/>
<dbReference type="InterPro" id="IPR001943">
    <property type="entry name" value="UVR_dom"/>
</dbReference>
<dbReference type="GO" id="GO:0009432">
    <property type="term" value="P:SOS response"/>
    <property type="evidence" value="ECO:0007669"/>
    <property type="project" value="UniProtKB-KW"/>
</dbReference>
<dbReference type="PANTHER" id="PTHR38430">
    <property type="entry name" value="PROTEIN-ARGININE KINASE ACTIVATOR PROTEIN"/>
    <property type="match status" value="1"/>
</dbReference>
<evidence type="ECO:0000256" key="1">
    <source>
        <dbReference type="ARBA" id="ARBA00023236"/>
    </source>
</evidence>
<dbReference type="GO" id="GO:0005507">
    <property type="term" value="F:copper ion binding"/>
    <property type="evidence" value="ECO:0007669"/>
    <property type="project" value="TreeGrafter"/>
</dbReference>
<name>A0A517LTV8_9BACT</name>
<dbReference type="Proteomes" id="UP000319557">
    <property type="component" value="Chromosome"/>
</dbReference>
<dbReference type="PIRSF" id="PIRSF015034">
    <property type="entry name" value="YacH"/>
    <property type="match status" value="1"/>
</dbReference>
<keyword evidence="4" id="KW-1185">Reference proteome</keyword>
<dbReference type="GO" id="GO:1990169">
    <property type="term" value="P:stress response to copper ion"/>
    <property type="evidence" value="ECO:0007669"/>
    <property type="project" value="TreeGrafter"/>
</dbReference>
<dbReference type="Gene3D" id="4.10.860.10">
    <property type="entry name" value="UVR domain"/>
    <property type="match status" value="1"/>
</dbReference>
<dbReference type="GO" id="GO:1990170">
    <property type="term" value="P:stress response to cadmium ion"/>
    <property type="evidence" value="ECO:0007669"/>
    <property type="project" value="TreeGrafter"/>
</dbReference>
<protein>
    <submittedName>
        <fullName evidence="3">UvrB/uvrC motif protein</fullName>
    </submittedName>
</protein>
<accession>A0A517LTV8</accession>
<dbReference type="GO" id="GO:0050897">
    <property type="term" value="F:cobalt ion binding"/>
    <property type="evidence" value="ECO:0007669"/>
    <property type="project" value="TreeGrafter"/>
</dbReference>
<organism evidence="3 4">
    <name type="scientific">Rosistilla ulvae</name>
    <dbReference type="NCBI Taxonomy" id="1930277"/>
    <lineage>
        <taxon>Bacteria</taxon>
        <taxon>Pseudomonadati</taxon>
        <taxon>Planctomycetota</taxon>
        <taxon>Planctomycetia</taxon>
        <taxon>Pirellulales</taxon>
        <taxon>Pirellulaceae</taxon>
        <taxon>Rosistilla</taxon>
    </lineage>
</organism>
<dbReference type="GO" id="GO:0008270">
    <property type="term" value="F:zinc ion binding"/>
    <property type="evidence" value="ECO:0007669"/>
    <property type="project" value="TreeGrafter"/>
</dbReference>
<gene>
    <name evidence="3" type="ORF">EC9_02160</name>
</gene>
<dbReference type="EMBL" id="CP036261">
    <property type="protein sequence ID" value="QDS86058.1"/>
    <property type="molecule type" value="Genomic_DNA"/>
</dbReference>
<sequence length="173" mass="19863">MKCQHCEKPATFHITELTEPGGPQVMHLCEEHARHYLSKEQSTPTSLVADHLEKQLKLGQTAEELAELDQQECPVCGITFYEFRNAGRLGCPYDYTVFQKDLEPLLINIHASREHKGKRPTRLAPSADRQAELIQLRREMEEAIEKENYERASEIRDRIRTLESGQSDTSSDL</sequence>
<keyword evidence="1" id="KW-0227">DNA damage</keyword>
<dbReference type="SUPFAM" id="SSF46600">
    <property type="entry name" value="C-terminal UvrC-binding domain of UvrB"/>
    <property type="match status" value="1"/>
</dbReference>
<proteinExistence type="predicted"/>
<evidence type="ECO:0000313" key="4">
    <source>
        <dbReference type="Proteomes" id="UP000319557"/>
    </source>
</evidence>
<dbReference type="PANTHER" id="PTHR38430:SF1">
    <property type="entry name" value="PROTEIN-ARGININE KINASE ACTIVATOR PROTEIN"/>
    <property type="match status" value="1"/>
</dbReference>
<dbReference type="InterPro" id="IPR036876">
    <property type="entry name" value="UVR_dom_sf"/>
</dbReference>